<dbReference type="PROSITE" id="PS50885">
    <property type="entry name" value="HAMP"/>
    <property type="match status" value="1"/>
</dbReference>
<comment type="subcellular location">
    <subcellularLocation>
        <location evidence="2">Membrane</location>
    </subcellularLocation>
</comment>
<evidence type="ECO:0000259" key="13">
    <source>
        <dbReference type="PROSITE" id="PS50885"/>
    </source>
</evidence>
<dbReference type="Gene3D" id="1.10.287.130">
    <property type="match status" value="1"/>
</dbReference>
<dbReference type="Gene3D" id="3.30.565.10">
    <property type="entry name" value="Histidine kinase-like ATPase, C-terminal domain"/>
    <property type="match status" value="1"/>
</dbReference>
<gene>
    <name evidence="14" type="ORF">COW36_05370</name>
</gene>
<evidence type="ECO:0000256" key="11">
    <source>
        <dbReference type="SAM" id="Phobius"/>
    </source>
</evidence>
<organism evidence="14 15">
    <name type="scientific">bacterium (Candidatus Blackallbacteria) CG17_big_fil_post_rev_8_21_14_2_50_48_46</name>
    <dbReference type="NCBI Taxonomy" id="2014261"/>
    <lineage>
        <taxon>Bacteria</taxon>
        <taxon>Candidatus Blackallbacteria</taxon>
    </lineage>
</organism>
<dbReference type="AlphaFoldDB" id="A0A2M7G7Y3"/>
<accession>A0A2M7G7Y3</accession>
<dbReference type="GO" id="GO:0000155">
    <property type="term" value="F:phosphorelay sensor kinase activity"/>
    <property type="evidence" value="ECO:0007669"/>
    <property type="project" value="InterPro"/>
</dbReference>
<comment type="caution">
    <text evidence="14">The sequence shown here is derived from an EMBL/GenBank/DDBJ whole genome shotgun (WGS) entry which is preliminary data.</text>
</comment>
<dbReference type="SMART" id="SM00387">
    <property type="entry name" value="HATPase_c"/>
    <property type="match status" value="1"/>
</dbReference>
<keyword evidence="5" id="KW-0808">Transferase</keyword>
<evidence type="ECO:0000259" key="12">
    <source>
        <dbReference type="PROSITE" id="PS50109"/>
    </source>
</evidence>
<dbReference type="CDD" id="cd00082">
    <property type="entry name" value="HisKA"/>
    <property type="match status" value="1"/>
</dbReference>
<keyword evidence="4" id="KW-0597">Phosphoprotein</keyword>
<dbReference type="Proteomes" id="UP000231019">
    <property type="component" value="Unassembled WGS sequence"/>
</dbReference>
<dbReference type="InterPro" id="IPR004358">
    <property type="entry name" value="Sig_transdc_His_kin-like_C"/>
</dbReference>
<proteinExistence type="predicted"/>
<evidence type="ECO:0000256" key="6">
    <source>
        <dbReference type="ARBA" id="ARBA00022692"/>
    </source>
</evidence>
<dbReference type="EMBL" id="PFFQ01000013">
    <property type="protein sequence ID" value="PIW18199.1"/>
    <property type="molecule type" value="Genomic_DNA"/>
</dbReference>
<dbReference type="SUPFAM" id="SSF55874">
    <property type="entry name" value="ATPase domain of HSP90 chaperone/DNA topoisomerase II/histidine kinase"/>
    <property type="match status" value="1"/>
</dbReference>
<dbReference type="InterPro" id="IPR003594">
    <property type="entry name" value="HATPase_dom"/>
</dbReference>
<dbReference type="SUPFAM" id="SSF47384">
    <property type="entry name" value="Homodimeric domain of signal transducing histidine kinase"/>
    <property type="match status" value="1"/>
</dbReference>
<feature type="domain" description="HAMP" evidence="13">
    <location>
        <begin position="197"/>
        <end position="251"/>
    </location>
</feature>
<dbReference type="Gene3D" id="6.10.340.10">
    <property type="match status" value="1"/>
</dbReference>
<sequence length="486" mass="55222">MTLRKRLFLFFFILAVLILVIPNLLIGWAMQQHFLMLAQREGEEITQRIQSFIDFLALKNPEISLDLHNPDKVQEILDNTSRYLLNKEGLEIESGFFLEIRGPQGDLIAASANLKNETLPQSNEKITQYLKIKDFKAIPVLIQESQLQVRNQNLGTVRVAVSLLENNYFIKQLLVFWLVSLMLTLILTFFLANLFSQQALKPLVSLSSAVDQMISTGTLTDLKTQGLPPDPIGMLARSFNALLHKIQELLIKQQDFLADASHELRSPLTAIQGHAELLLKRGATHPEILEEGLGIIRQESERLSALVEDMLLLAKTRQTAPHQEELEINKLLQEVYEARQMLHPQLVFLPSHEELWVKGEKAALQRVFINLIDNALRYSPPEKEVKIISYAQDQQAHIEIQDQGPGIPEDKLPHIFERFYRLEPDRNRSQGGTGLGLPIVKEVLNWHAGEIKVFSQLLAGSCFRVSLPSVNFEALALQETKLDSDF</sequence>
<dbReference type="CDD" id="cd00075">
    <property type="entry name" value="HATPase"/>
    <property type="match status" value="1"/>
</dbReference>
<dbReference type="InterPro" id="IPR003661">
    <property type="entry name" value="HisK_dim/P_dom"/>
</dbReference>
<evidence type="ECO:0000256" key="2">
    <source>
        <dbReference type="ARBA" id="ARBA00004370"/>
    </source>
</evidence>
<evidence type="ECO:0000256" key="9">
    <source>
        <dbReference type="ARBA" id="ARBA00023012"/>
    </source>
</evidence>
<dbReference type="InterPro" id="IPR005467">
    <property type="entry name" value="His_kinase_dom"/>
</dbReference>
<dbReference type="EC" id="2.7.13.3" evidence="3"/>
<dbReference type="PRINTS" id="PR00344">
    <property type="entry name" value="BCTRLSENSOR"/>
</dbReference>
<dbReference type="InterPro" id="IPR050428">
    <property type="entry name" value="TCS_sensor_his_kinase"/>
</dbReference>
<dbReference type="Pfam" id="PF02518">
    <property type="entry name" value="HATPase_c"/>
    <property type="match status" value="1"/>
</dbReference>
<evidence type="ECO:0000313" key="15">
    <source>
        <dbReference type="Proteomes" id="UP000231019"/>
    </source>
</evidence>
<comment type="catalytic activity">
    <reaction evidence="1">
        <text>ATP + protein L-histidine = ADP + protein N-phospho-L-histidine.</text>
        <dbReference type="EC" id="2.7.13.3"/>
    </reaction>
</comment>
<dbReference type="PROSITE" id="PS50109">
    <property type="entry name" value="HIS_KIN"/>
    <property type="match status" value="1"/>
</dbReference>
<dbReference type="InterPro" id="IPR036097">
    <property type="entry name" value="HisK_dim/P_sf"/>
</dbReference>
<keyword evidence="9" id="KW-0902">Two-component regulatory system</keyword>
<dbReference type="FunFam" id="3.30.565.10:FF:000006">
    <property type="entry name" value="Sensor histidine kinase WalK"/>
    <property type="match status" value="1"/>
</dbReference>
<keyword evidence="10 11" id="KW-0472">Membrane</keyword>
<reference evidence="14 15" key="1">
    <citation type="submission" date="2017-09" db="EMBL/GenBank/DDBJ databases">
        <title>Depth-based differentiation of microbial function through sediment-hosted aquifers and enrichment of novel symbionts in the deep terrestrial subsurface.</title>
        <authorList>
            <person name="Probst A.J."/>
            <person name="Ladd B."/>
            <person name="Jarett J.K."/>
            <person name="Geller-Mcgrath D.E."/>
            <person name="Sieber C.M."/>
            <person name="Emerson J.B."/>
            <person name="Anantharaman K."/>
            <person name="Thomas B.C."/>
            <person name="Malmstrom R."/>
            <person name="Stieglmeier M."/>
            <person name="Klingl A."/>
            <person name="Woyke T."/>
            <person name="Ryan C.M."/>
            <person name="Banfield J.F."/>
        </authorList>
    </citation>
    <scope>NUCLEOTIDE SEQUENCE [LARGE SCALE GENOMIC DNA]</scope>
    <source>
        <strain evidence="14">CG17_big_fil_post_rev_8_21_14_2_50_48_46</strain>
    </source>
</reference>
<evidence type="ECO:0000256" key="1">
    <source>
        <dbReference type="ARBA" id="ARBA00000085"/>
    </source>
</evidence>
<dbReference type="SMART" id="SM00388">
    <property type="entry name" value="HisKA"/>
    <property type="match status" value="1"/>
</dbReference>
<dbReference type="InterPro" id="IPR036890">
    <property type="entry name" value="HATPase_C_sf"/>
</dbReference>
<dbReference type="FunFam" id="1.10.287.130:FF:000001">
    <property type="entry name" value="Two-component sensor histidine kinase"/>
    <property type="match status" value="1"/>
</dbReference>
<protein>
    <recommendedName>
        <fullName evidence="3">histidine kinase</fullName>
        <ecNumber evidence="3">2.7.13.3</ecNumber>
    </recommendedName>
</protein>
<dbReference type="GO" id="GO:0005886">
    <property type="term" value="C:plasma membrane"/>
    <property type="evidence" value="ECO:0007669"/>
    <property type="project" value="TreeGrafter"/>
</dbReference>
<dbReference type="InterPro" id="IPR003660">
    <property type="entry name" value="HAMP_dom"/>
</dbReference>
<keyword evidence="8 11" id="KW-1133">Transmembrane helix</keyword>
<dbReference type="PANTHER" id="PTHR45436:SF5">
    <property type="entry name" value="SENSOR HISTIDINE KINASE TRCS"/>
    <property type="match status" value="1"/>
</dbReference>
<evidence type="ECO:0000256" key="5">
    <source>
        <dbReference type="ARBA" id="ARBA00022679"/>
    </source>
</evidence>
<feature type="transmembrane region" description="Helical" evidence="11">
    <location>
        <begin position="174"/>
        <end position="195"/>
    </location>
</feature>
<keyword evidence="6 11" id="KW-0812">Transmembrane</keyword>
<dbReference type="PANTHER" id="PTHR45436">
    <property type="entry name" value="SENSOR HISTIDINE KINASE YKOH"/>
    <property type="match status" value="1"/>
</dbReference>
<name>A0A2M7G7Y3_9BACT</name>
<keyword evidence="7" id="KW-0418">Kinase</keyword>
<evidence type="ECO:0000313" key="14">
    <source>
        <dbReference type="EMBL" id="PIW18199.1"/>
    </source>
</evidence>
<evidence type="ECO:0000256" key="8">
    <source>
        <dbReference type="ARBA" id="ARBA00022989"/>
    </source>
</evidence>
<evidence type="ECO:0000256" key="7">
    <source>
        <dbReference type="ARBA" id="ARBA00022777"/>
    </source>
</evidence>
<evidence type="ECO:0000256" key="4">
    <source>
        <dbReference type="ARBA" id="ARBA00022553"/>
    </source>
</evidence>
<feature type="domain" description="Histidine kinase" evidence="12">
    <location>
        <begin position="259"/>
        <end position="471"/>
    </location>
</feature>
<feature type="transmembrane region" description="Helical" evidence="11">
    <location>
        <begin position="7"/>
        <end position="30"/>
    </location>
</feature>
<evidence type="ECO:0000256" key="10">
    <source>
        <dbReference type="ARBA" id="ARBA00023136"/>
    </source>
</evidence>
<evidence type="ECO:0000256" key="3">
    <source>
        <dbReference type="ARBA" id="ARBA00012438"/>
    </source>
</evidence>
<dbReference type="Pfam" id="PF00512">
    <property type="entry name" value="HisKA"/>
    <property type="match status" value="1"/>
</dbReference>